<evidence type="ECO:0000256" key="1">
    <source>
        <dbReference type="SAM" id="SignalP"/>
    </source>
</evidence>
<dbReference type="Proteomes" id="UP001221898">
    <property type="component" value="Unassembled WGS sequence"/>
</dbReference>
<feature type="signal peptide" evidence="1">
    <location>
        <begin position="1"/>
        <end position="30"/>
    </location>
</feature>
<evidence type="ECO:0000313" key="2">
    <source>
        <dbReference type="EMBL" id="KAJ8414997.1"/>
    </source>
</evidence>
<sequence>MQSSRCWWRWTIWRWTVLEHILTRRWTVLGQLCCGLFEWLQHSKALVDDLEFSLREQRLCPGWKKQQPWTPVD</sequence>
<comment type="caution">
    <text evidence="2">The sequence shown here is derived from an EMBL/GenBank/DDBJ whole genome shotgun (WGS) entry which is preliminary data.</text>
</comment>
<name>A0AAD7T6Y1_9TELE</name>
<gene>
    <name evidence="2" type="ORF">AAFF_G00006950</name>
</gene>
<evidence type="ECO:0000313" key="3">
    <source>
        <dbReference type="Proteomes" id="UP001221898"/>
    </source>
</evidence>
<keyword evidence="3" id="KW-1185">Reference proteome</keyword>
<keyword evidence="1" id="KW-0732">Signal</keyword>
<protein>
    <submittedName>
        <fullName evidence="2">Uncharacterized protein</fullName>
    </submittedName>
</protein>
<accession>A0AAD7T6Y1</accession>
<reference evidence="2" key="1">
    <citation type="journal article" date="2023" name="Science">
        <title>Genome structures resolve the early diversification of teleost fishes.</title>
        <authorList>
            <person name="Parey E."/>
            <person name="Louis A."/>
            <person name="Montfort J."/>
            <person name="Bouchez O."/>
            <person name="Roques C."/>
            <person name="Iampietro C."/>
            <person name="Lluch J."/>
            <person name="Castinel A."/>
            <person name="Donnadieu C."/>
            <person name="Desvignes T."/>
            <person name="Floi Bucao C."/>
            <person name="Jouanno E."/>
            <person name="Wen M."/>
            <person name="Mejri S."/>
            <person name="Dirks R."/>
            <person name="Jansen H."/>
            <person name="Henkel C."/>
            <person name="Chen W.J."/>
            <person name="Zahm M."/>
            <person name="Cabau C."/>
            <person name="Klopp C."/>
            <person name="Thompson A.W."/>
            <person name="Robinson-Rechavi M."/>
            <person name="Braasch I."/>
            <person name="Lecointre G."/>
            <person name="Bobe J."/>
            <person name="Postlethwait J.H."/>
            <person name="Berthelot C."/>
            <person name="Roest Crollius H."/>
            <person name="Guiguen Y."/>
        </authorList>
    </citation>
    <scope>NUCLEOTIDE SEQUENCE</scope>
    <source>
        <strain evidence="2">NC1722</strain>
    </source>
</reference>
<dbReference type="EMBL" id="JAINUG010000010">
    <property type="protein sequence ID" value="KAJ8414997.1"/>
    <property type="molecule type" value="Genomic_DNA"/>
</dbReference>
<organism evidence="2 3">
    <name type="scientific">Aldrovandia affinis</name>
    <dbReference type="NCBI Taxonomy" id="143900"/>
    <lineage>
        <taxon>Eukaryota</taxon>
        <taxon>Metazoa</taxon>
        <taxon>Chordata</taxon>
        <taxon>Craniata</taxon>
        <taxon>Vertebrata</taxon>
        <taxon>Euteleostomi</taxon>
        <taxon>Actinopterygii</taxon>
        <taxon>Neopterygii</taxon>
        <taxon>Teleostei</taxon>
        <taxon>Notacanthiformes</taxon>
        <taxon>Halosauridae</taxon>
        <taxon>Aldrovandia</taxon>
    </lineage>
</organism>
<proteinExistence type="predicted"/>
<dbReference type="AlphaFoldDB" id="A0AAD7T6Y1"/>
<feature type="chain" id="PRO_5042077042" evidence="1">
    <location>
        <begin position="31"/>
        <end position="73"/>
    </location>
</feature>